<dbReference type="GO" id="GO:0008080">
    <property type="term" value="F:N-acetyltransferase activity"/>
    <property type="evidence" value="ECO:0007669"/>
    <property type="project" value="TreeGrafter"/>
</dbReference>
<proteinExistence type="predicted"/>
<dbReference type="SUPFAM" id="SSF55729">
    <property type="entry name" value="Acyl-CoA N-acyltransferases (Nat)"/>
    <property type="match status" value="1"/>
</dbReference>
<reference evidence="2 3" key="1">
    <citation type="submission" date="2021-09" db="EMBL/GenBank/DDBJ databases">
        <title>Genomic insights and catalytic innovation underlie evolution of tropane alkaloids biosynthesis.</title>
        <authorList>
            <person name="Wang Y.-J."/>
            <person name="Tian T."/>
            <person name="Huang J.-P."/>
            <person name="Huang S.-X."/>
        </authorList>
    </citation>
    <scope>NUCLEOTIDE SEQUENCE [LARGE SCALE GENOMIC DNA]</scope>
    <source>
        <strain evidence="2">KIB-2018</strain>
        <tissue evidence="2">Leaf</tissue>
    </source>
</reference>
<dbReference type="PROSITE" id="PS51186">
    <property type="entry name" value="GNAT"/>
    <property type="match status" value="1"/>
</dbReference>
<keyword evidence="3" id="KW-1185">Reference proteome</keyword>
<name>A0AAV8TTH9_9ROSI</name>
<dbReference type="Proteomes" id="UP001159364">
    <property type="component" value="Linkage Group LG03"/>
</dbReference>
<feature type="domain" description="N-acetyltransferase" evidence="1">
    <location>
        <begin position="151"/>
        <end position="289"/>
    </location>
</feature>
<sequence length="292" mass="33493">MANFLPSYLHVSNGVRLEASCICKGARVYFSSSYGRKFSGKKRNEGKRRQEACIVQCCSTSSTPSSSQSFPISAEARHVLAEERSLEAKEARGLDLENLMSEFGWRVRRLAHNDQHEIREAVEIQAEAFHTPMFLFDDLFFQFFKAEVLSGLVYKLRNSPLNRYACLVAEPVSDSYKTQRRLVGVVDVTALRDEDVLKHLRGEEEYLYVSGIAVSKNFRRRKIASILLEACEMLSILWHFEYLALRAYEDDFGARKLYANAGYKVVSSDPQWMAWTGRRRRVLMIKKSGLSM</sequence>
<dbReference type="InterPro" id="IPR051556">
    <property type="entry name" value="N-term/lysine_N-AcTrnsfr"/>
</dbReference>
<dbReference type="InterPro" id="IPR000182">
    <property type="entry name" value="GNAT_dom"/>
</dbReference>
<dbReference type="InterPro" id="IPR016181">
    <property type="entry name" value="Acyl_CoA_acyltransferase"/>
</dbReference>
<dbReference type="PANTHER" id="PTHR42919">
    <property type="entry name" value="N-ALPHA-ACETYLTRANSFERASE"/>
    <property type="match status" value="1"/>
</dbReference>
<protein>
    <recommendedName>
        <fullName evidence="1">N-acetyltransferase domain-containing protein</fullName>
    </recommendedName>
</protein>
<evidence type="ECO:0000313" key="3">
    <source>
        <dbReference type="Proteomes" id="UP001159364"/>
    </source>
</evidence>
<gene>
    <name evidence="2" type="ORF">K2173_012746</name>
</gene>
<dbReference type="Pfam" id="PF00583">
    <property type="entry name" value="Acetyltransf_1"/>
    <property type="match status" value="1"/>
</dbReference>
<dbReference type="PANTHER" id="PTHR42919:SF20">
    <property type="entry name" value="GCN5-RELATED N-ACETYLTRANSFERASE 10, CHLOROPLASTIC"/>
    <property type="match status" value="1"/>
</dbReference>
<accession>A0AAV8TTH9</accession>
<dbReference type="GO" id="GO:0031415">
    <property type="term" value="C:NatA complex"/>
    <property type="evidence" value="ECO:0007669"/>
    <property type="project" value="TreeGrafter"/>
</dbReference>
<evidence type="ECO:0000313" key="2">
    <source>
        <dbReference type="EMBL" id="KAJ8770276.1"/>
    </source>
</evidence>
<dbReference type="GO" id="GO:0007064">
    <property type="term" value="P:mitotic sister chromatid cohesion"/>
    <property type="evidence" value="ECO:0007669"/>
    <property type="project" value="TreeGrafter"/>
</dbReference>
<dbReference type="AlphaFoldDB" id="A0AAV8TTH9"/>
<dbReference type="Gene3D" id="3.40.630.30">
    <property type="match status" value="1"/>
</dbReference>
<comment type="caution">
    <text evidence="2">The sequence shown here is derived from an EMBL/GenBank/DDBJ whole genome shotgun (WGS) entry which is preliminary data.</text>
</comment>
<dbReference type="EMBL" id="JAIWQS010000003">
    <property type="protein sequence ID" value="KAJ8770276.1"/>
    <property type="molecule type" value="Genomic_DNA"/>
</dbReference>
<dbReference type="CDD" id="cd04301">
    <property type="entry name" value="NAT_SF"/>
    <property type="match status" value="1"/>
</dbReference>
<organism evidence="2 3">
    <name type="scientific">Erythroxylum novogranatense</name>
    <dbReference type="NCBI Taxonomy" id="1862640"/>
    <lineage>
        <taxon>Eukaryota</taxon>
        <taxon>Viridiplantae</taxon>
        <taxon>Streptophyta</taxon>
        <taxon>Embryophyta</taxon>
        <taxon>Tracheophyta</taxon>
        <taxon>Spermatophyta</taxon>
        <taxon>Magnoliopsida</taxon>
        <taxon>eudicotyledons</taxon>
        <taxon>Gunneridae</taxon>
        <taxon>Pentapetalae</taxon>
        <taxon>rosids</taxon>
        <taxon>fabids</taxon>
        <taxon>Malpighiales</taxon>
        <taxon>Erythroxylaceae</taxon>
        <taxon>Erythroxylum</taxon>
    </lineage>
</organism>
<evidence type="ECO:0000259" key="1">
    <source>
        <dbReference type="PROSITE" id="PS51186"/>
    </source>
</evidence>